<dbReference type="FunFam" id="1.10.630.10:FF:000043">
    <property type="entry name" value="Cytochrome P450 99A2"/>
    <property type="match status" value="1"/>
</dbReference>
<comment type="cofactor">
    <cofactor evidence="1 8">
        <name>heme</name>
        <dbReference type="ChEBI" id="CHEBI:30413"/>
    </cofactor>
</comment>
<gene>
    <name evidence="10" type="ORF">LTRI10_LOCUS42248</name>
</gene>
<dbReference type="Pfam" id="PF00067">
    <property type="entry name" value="p450"/>
    <property type="match status" value="1"/>
</dbReference>
<dbReference type="InterPro" id="IPR002401">
    <property type="entry name" value="Cyt_P450_E_grp-I"/>
</dbReference>
<dbReference type="PANTHER" id="PTHR47955">
    <property type="entry name" value="CYTOCHROME P450 FAMILY 71 PROTEIN"/>
    <property type="match status" value="1"/>
</dbReference>
<evidence type="ECO:0008006" key="12">
    <source>
        <dbReference type="Google" id="ProtNLM"/>
    </source>
</evidence>
<dbReference type="GO" id="GO:0020037">
    <property type="term" value="F:heme binding"/>
    <property type="evidence" value="ECO:0007669"/>
    <property type="project" value="InterPro"/>
</dbReference>
<evidence type="ECO:0000256" key="9">
    <source>
        <dbReference type="RuleBase" id="RU000461"/>
    </source>
</evidence>
<proteinExistence type="inferred from homology"/>
<dbReference type="InterPro" id="IPR017972">
    <property type="entry name" value="Cyt_P450_CS"/>
</dbReference>
<evidence type="ECO:0000256" key="1">
    <source>
        <dbReference type="ARBA" id="ARBA00001971"/>
    </source>
</evidence>
<keyword evidence="5 9" id="KW-0560">Oxidoreductase</keyword>
<dbReference type="Proteomes" id="UP001497516">
    <property type="component" value="Chromosome 7"/>
</dbReference>
<feature type="binding site" description="axial binding residue" evidence="8">
    <location>
        <position position="463"/>
    </location>
    <ligand>
        <name>heme</name>
        <dbReference type="ChEBI" id="CHEBI:30413"/>
    </ligand>
    <ligandPart>
        <name>Fe</name>
        <dbReference type="ChEBI" id="CHEBI:18248"/>
    </ligandPart>
</feature>
<dbReference type="EMBL" id="OZ034820">
    <property type="protein sequence ID" value="CAL1402234.1"/>
    <property type="molecule type" value="Genomic_DNA"/>
</dbReference>
<dbReference type="PRINTS" id="PR00463">
    <property type="entry name" value="EP450I"/>
</dbReference>
<protein>
    <recommendedName>
        <fullName evidence="12">Cytochrome P450</fullName>
    </recommendedName>
</protein>
<dbReference type="PANTHER" id="PTHR47955:SF8">
    <property type="entry name" value="CYTOCHROME P450 71D11-LIKE"/>
    <property type="match status" value="1"/>
</dbReference>
<evidence type="ECO:0000256" key="4">
    <source>
        <dbReference type="ARBA" id="ARBA00022723"/>
    </source>
</evidence>
<reference evidence="10 11" key="1">
    <citation type="submission" date="2024-04" db="EMBL/GenBank/DDBJ databases">
        <authorList>
            <person name="Fracassetti M."/>
        </authorList>
    </citation>
    <scope>NUCLEOTIDE SEQUENCE [LARGE SCALE GENOMIC DNA]</scope>
</reference>
<evidence type="ECO:0000256" key="8">
    <source>
        <dbReference type="PIRSR" id="PIRSR602401-1"/>
    </source>
</evidence>
<evidence type="ECO:0000256" key="5">
    <source>
        <dbReference type="ARBA" id="ARBA00023002"/>
    </source>
</evidence>
<dbReference type="PRINTS" id="PR00385">
    <property type="entry name" value="P450"/>
</dbReference>
<keyword evidence="6 8" id="KW-0408">Iron</keyword>
<evidence type="ECO:0000256" key="6">
    <source>
        <dbReference type="ARBA" id="ARBA00023004"/>
    </source>
</evidence>
<organism evidence="10 11">
    <name type="scientific">Linum trigynum</name>
    <dbReference type="NCBI Taxonomy" id="586398"/>
    <lineage>
        <taxon>Eukaryota</taxon>
        <taxon>Viridiplantae</taxon>
        <taxon>Streptophyta</taxon>
        <taxon>Embryophyta</taxon>
        <taxon>Tracheophyta</taxon>
        <taxon>Spermatophyta</taxon>
        <taxon>Magnoliopsida</taxon>
        <taxon>eudicotyledons</taxon>
        <taxon>Gunneridae</taxon>
        <taxon>Pentapetalae</taxon>
        <taxon>rosids</taxon>
        <taxon>fabids</taxon>
        <taxon>Malpighiales</taxon>
        <taxon>Linaceae</taxon>
        <taxon>Linum</taxon>
    </lineage>
</organism>
<dbReference type="InterPro" id="IPR001128">
    <property type="entry name" value="Cyt_P450"/>
</dbReference>
<evidence type="ECO:0000313" key="11">
    <source>
        <dbReference type="Proteomes" id="UP001497516"/>
    </source>
</evidence>
<dbReference type="SUPFAM" id="SSF48264">
    <property type="entry name" value="Cytochrome P450"/>
    <property type="match status" value="1"/>
</dbReference>
<comment type="similarity">
    <text evidence="2 9">Belongs to the cytochrome P450 family.</text>
</comment>
<evidence type="ECO:0000256" key="2">
    <source>
        <dbReference type="ARBA" id="ARBA00010617"/>
    </source>
</evidence>
<name>A0AAV2FW80_9ROSI</name>
<sequence length="520" mass="58499">MMMIHISSISPTLLLIPILLFLASFIWCCRVLLGKRSAAAPPGPWKLPVIGNLHQLMFTRGRAPHIRLRELAHRYGPVMSLQIGEVANVIISSPEAAKLVLKTHDLAFASRPSLLAANIIFYGFKDVGFAPYGEYWRQMRKICIMELLSARRVSSCRSIREEEVSNLVSRIRVAATIASDEEGVDIREMLLSLASNVTSRSAFGKLPTMQRETFLAVIERIVESFEGIGLSDLFPSLKFIPVITGYQAKLMAIHQRADSVLEEIIRQHRDKTDRKIQHHNDDEGDDDKTEDIVDILLSLQRTGGLSLPLTTDGIKAVILDVFTAGMETTASTIEWTMSELVQNPNVLRLAQEEVRRVFGDKGNVCEDRLHELTYLDAVIKESMRINPHAPFLLPRETRETVEINGFVIPAKTRVIVNAWAIGRDPCHWIDPEKFYPERFLNSSIDYKGAHFEYIPFGAGRRSCPGMLFGMATVHLSLANLLFHFDWKLPVGRQHLDLTEQSGLSLSSKQLLRLIPITASN</sequence>
<keyword evidence="3 8" id="KW-0349">Heme</keyword>
<dbReference type="InterPro" id="IPR036396">
    <property type="entry name" value="Cyt_P450_sf"/>
</dbReference>
<evidence type="ECO:0000313" key="10">
    <source>
        <dbReference type="EMBL" id="CAL1402234.1"/>
    </source>
</evidence>
<keyword evidence="11" id="KW-1185">Reference proteome</keyword>
<dbReference type="GO" id="GO:0016705">
    <property type="term" value="F:oxidoreductase activity, acting on paired donors, with incorporation or reduction of molecular oxygen"/>
    <property type="evidence" value="ECO:0007669"/>
    <property type="project" value="InterPro"/>
</dbReference>
<keyword evidence="4 8" id="KW-0479">Metal-binding</keyword>
<accession>A0AAV2FW80</accession>
<dbReference type="AlphaFoldDB" id="A0AAV2FW80"/>
<dbReference type="GO" id="GO:0005506">
    <property type="term" value="F:iron ion binding"/>
    <property type="evidence" value="ECO:0007669"/>
    <property type="project" value="InterPro"/>
</dbReference>
<dbReference type="GO" id="GO:0004497">
    <property type="term" value="F:monooxygenase activity"/>
    <property type="evidence" value="ECO:0007669"/>
    <property type="project" value="UniProtKB-KW"/>
</dbReference>
<dbReference type="CDD" id="cd11072">
    <property type="entry name" value="CYP71-like"/>
    <property type="match status" value="1"/>
</dbReference>
<dbReference type="Gene3D" id="1.10.630.10">
    <property type="entry name" value="Cytochrome P450"/>
    <property type="match status" value="1"/>
</dbReference>
<keyword evidence="7 9" id="KW-0503">Monooxygenase</keyword>
<dbReference type="PROSITE" id="PS00086">
    <property type="entry name" value="CYTOCHROME_P450"/>
    <property type="match status" value="1"/>
</dbReference>
<evidence type="ECO:0000256" key="7">
    <source>
        <dbReference type="ARBA" id="ARBA00023033"/>
    </source>
</evidence>
<evidence type="ECO:0000256" key="3">
    <source>
        <dbReference type="ARBA" id="ARBA00022617"/>
    </source>
</evidence>